<keyword evidence="5" id="KW-0862">Zinc</keyword>
<feature type="domain" description="C2H2-type" evidence="12">
    <location>
        <begin position="10"/>
        <end position="38"/>
    </location>
</feature>
<evidence type="ECO:0000256" key="8">
    <source>
        <dbReference type="ARBA" id="ARBA00023163"/>
    </source>
</evidence>
<proteinExistence type="predicted"/>
<keyword evidence="7" id="KW-0238">DNA-binding</keyword>
<evidence type="ECO:0000256" key="3">
    <source>
        <dbReference type="ARBA" id="ARBA00022737"/>
    </source>
</evidence>
<evidence type="ECO:0000256" key="1">
    <source>
        <dbReference type="ARBA" id="ARBA00004123"/>
    </source>
</evidence>
<dbReference type="SUPFAM" id="SSF57667">
    <property type="entry name" value="beta-beta-alpha zinc fingers"/>
    <property type="match status" value="4"/>
</dbReference>
<evidence type="ECO:0000256" key="2">
    <source>
        <dbReference type="ARBA" id="ARBA00022723"/>
    </source>
</evidence>
<dbReference type="InterPro" id="IPR050331">
    <property type="entry name" value="Zinc_finger"/>
</dbReference>
<evidence type="ECO:0000256" key="11">
    <source>
        <dbReference type="SAM" id="MobiDB-lite"/>
    </source>
</evidence>
<dbReference type="AlphaFoldDB" id="A0A182NPM3"/>
<feature type="domain" description="C2H2-type" evidence="12">
    <location>
        <begin position="374"/>
        <end position="402"/>
    </location>
</feature>
<keyword evidence="8" id="KW-0804">Transcription</keyword>
<feature type="region of interest" description="Disordered" evidence="11">
    <location>
        <begin position="253"/>
        <end position="315"/>
    </location>
</feature>
<dbReference type="VEuPathDB" id="VectorBase:ADIR009608"/>
<evidence type="ECO:0000313" key="14">
    <source>
        <dbReference type="Proteomes" id="UP000075884"/>
    </source>
</evidence>
<evidence type="ECO:0000256" key="10">
    <source>
        <dbReference type="PROSITE-ProRule" id="PRU00042"/>
    </source>
</evidence>
<dbReference type="FunFam" id="3.30.160.60:FF:003753">
    <property type="match status" value="1"/>
</dbReference>
<feature type="compositionally biased region" description="Basic and acidic residues" evidence="11">
    <location>
        <begin position="299"/>
        <end position="309"/>
    </location>
</feature>
<evidence type="ECO:0000259" key="12">
    <source>
        <dbReference type="PROSITE" id="PS50157"/>
    </source>
</evidence>
<dbReference type="SMART" id="SM00355">
    <property type="entry name" value="ZnF_C2H2"/>
    <property type="match status" value="9"/>
</dbReference>
<sequence length="532" mass="60785">RAKHNIGAWFECKLCDLKFRHPGGLNDHNNRKHNSASNCQCPICDMEFEDSDERKFPCDQCALAFKRKAVLNEHVKRVHLKTPVKVCELCNRGFPQKSGYAAHMLMDENNISYAICVDCHGNLRKFTSFRNTCLGNDARFKKLFAVTVVNVFDEVRTPSEPSEEVVQETDKQLVDEEYEIIGHGDCIELNEEMDTNDHEEVVETVEIVPSAEEEEEEEKEEEVVDDLEMLEDSLLLEHSVDENIFPSVADVVKDTEGPVPDDVESARKQSTKVAKSGQKRSRRQPSTKESTKPKRRRVVPREASEDEQPKKRRPAVVTKQLCPECGKLVTYLPDHMLSHTKPPNFACEHCPMTCSRKSYLKLHVEAVHMKKIVRSCGICGRGFSYVDSYDAHMRAKHNVGESFECNVCGIKFRHRGGLRGHNNRKHNNETNCECPVCGMKFQDKKGLRDHSRVHSTEKKFACKYCPKRFKSPNAHRTHELIHKGVSMEYVVSEILNICRFCLSAEQETSNPVSSVVEDSLTAEDIERFTGIW</sequence>
<dbReference type="GO" id="GO:0008270">
    <property type="term" value="F:zinc ion binding"/>
    <property type="evidence" value="ECO:0007669"/>
    <property type="project" value="UniProtKB-KW"/>
</dbReference>
<feature type="domain" description="C2H2-type" evidence="12">
    <location>
        <begin position="403"/>
        <end position="431"/>
    </location>
</feature>
<feature type="domain" description="C2H2-type" evidence="12">
    <location>
        <begin position="432"/>
        <end position="459"/>
    </location>
</feature>
<evidence type="ECO:0000256" key="4">
    <source>
        <dbReference type="ARBA" id="ARBA00022771"/>
    </source>
</evidence>
<dbReference type="Gene3D" id="3.30.160.60">
    <property type="entry name" value="Classic Zinc Finger"/>
    <property type="match status" value="6"/>
</dbReference>
<keyword evidence="6" id="KW-0805">Transcription regulation</keyword>
<dbReference type="PROSITE" id="PS00028">
    <property type="entry name" value="ZINC_FINGER_C2H2_1"/>
    <property type="match status" value="7"/>
</dbReference>
<keyword evidence="2" id="KW-0479">Metal-binding</keyword>
<keyword evidence="14" id="KW-1185">Reference proteome</keyword>
<reference evidence="14" key="1">
    <citation type="submission" date="2013-03" db="EMBL/GenBank/DDBJ databases">
        <title>The Genome Sequence of Anopheles dirus WRAIR2.</title>
        <authorList>
            <consortium name="The Broad Institute Genomics Platform"/>
            <person name="Neafsey D.E."/>
            <person name="Walton C."/>
            <person name="Walker B."/>
            <person name="Young S.K."/>
            <person name="Zeng Q."/>
            <person name="Gargeya S."/>
            <person name="Fitzgerald M."/>
            <person name="Haas B."/>
            <person name="Abouelleil A."/>
            <person name="Allen A.W."/>
            <person name="Alvarado L."/>
            <person name="Arachchi H.M."/>
            <person name="Berlin A.M."/>
            <person name="Chapman S.B."/>
            <person name="Gainer-Dewar J."/>
            <person name="Goldberg J."/>
            <person name="Griggs A."/>
            <person name="Gujja S."/>
            <person name="Hansen M."/>
            <person name="Howarth C."/>
            <person name="Imamovic A."/>
            <person name="Ireland A."/>
            <person name="Larimer J."/>
            <person name="McCowan C."/>
            <person name="Murphy C."/>
            <person name="Pearson M."/>
            <person name="Poon T.W."/>
            <person name="Priest M."/>
            <person name="Roberts A."/>
            <person name="Saif S."/>
            <person name="Shea T."/>
            <person name="Sisk P."/>
            <person name="Sykes S."/>
            <person name="Wortman J."/>
            <person name="Nusbaum C."/>
            <person name="Birren B."/>
        </authorList>
    </citation>
    <scope>NUCLEOTIDE SEQUENCE [LARGE SCALE GENOMIC DNA]</scope>
    <source>
        <strain evidence="14">WRAIR2</strain>
    </source>
</reference>
<dbReference type="EnsemblMetazoa" id="ADIR009608-RA">
    <property type="protein sequence ID" value="ADIR009608-PA"/>
    <property type="gene ID" value="ADIR009608"/>
</dbReference>
<dbReference type="PROSITE" id="PS50157">
    <property type="entry name" value="ZINC_FINGER_C2H2_2"/>
    <property type="match status" value="6"/>
</dbReference>
<accession>A0A182NPM3</accession>
<keyword evidence="9" id="KW-0539">Nucleus</keyword>
<dbReference type="Proteomes" id="UP000075884">
    <property type="component" value="Unassembled WGS sequence"/>
</dbReference>
<evidence type="ECO:0000256" key="5">
    <source>
        <dbReference type="ARBA" id="ARBA00022833"/>
    </source>
</evidence>
<feature type="domain" description="C2H2-type" evidence="12">
    <location>
        <begin position="56"/>
        <end position="79"/>
    </location>
</feature>
<name>A0A182NPM3_9DIPT</name>
<keyword evidence="4 10" id="KW-0863">Zinc-finger</keyword>
<dbReference type="GO" id="GO:0005634">
    <property type="term" value="C:nucleus"/>
    <property type="evidence" value="ECO:0007669"/>
    <property type="project" value="InterPro"/>
</dbReference>
<dbReference type="PANTHER" id="PTHR16515:SF49">
    <property type="entry name" value="GASTRULA ZINC FINGER PROTEIN XLCGF49.1-LIKE-RELATED"/>
    <property type="match status" value="1"/>
</dbReference>
<reference evidence="13" key="2">
    <citation type="submission" date="2020-05" db="UniProtKB">
        <authorList>
            <consortium name="EnsemblMetazoa"/>
        </authorList>
    </citation>
    <scope>IDENTIFICATION</scope>
    <source>
        <strain evidence="13">WRAIR2</strain>
    </source>
</reference>
<comment type="subcellular location">
    <subcellularLocation>
        <location evidence="1">Nucleus</location>
    </subcellularLocation>
</comment>
<dbReference type="InterPro" id="IPR012934">
    <property type="entry name" value="Znf_AD"/>
</dbReference>
<evidence type="ECO:0000313" key="13">
    <source>
        <dbReference type="EnsemblMetazoa" id="ADIR009608-PA"/>
    </source>
</evidence>
<evidence type="ECO:0000256" key="6">
    <source>
        <dbReference type="ARBA" id="ARBA00023015"/>
    </source>
</evidence>
<dbReference type="STRING" id="7168.A0A182NPM3"/>
<dbReference type="GO" id="GO:0010468">
    <property type="term" value="P:regulation of gene expression"/>
    <property type="evidence" value="ECO:0007669"/>
    <property type="project" value="TreeGrafter"/>
</dbReference>
<evidence type="ECO:0000256" key="9">
    <source>
        <dbReference type="ARBA" id="ARBA00023242"/>
    </source>
</evidence>
<dbReference type="InterPro" id="IPR013087">
    <property type="entry name" value="Znf_C2H2_type"/>
</dbReference>
<evidence type="ECO:0000256" key="7">
    <source>
        <dbReference type="ARBA" id="ARBA00023125"/>
    </source>
</evidence>
<dbReference type="InterPro" id="IPR036236">
    <property type="entry name" value="Znf_C2H2_sf"/>
</dbReference>
<protein>
    <recommendedName>
        <fullName evidence="12">C2H2-type domain-containing protein</fullName>
    </recommendedName>
</protein>
<keyword evidence="3" id="KW-0677">Repeat</keyword>
<dbReference type="PANTHER" id="PTHR16515">
    <property type="entry name" value="PR DOMAIN ZINC FINGER PROTEIN"/>
    <property type="match status" value="1"/>
</dbReference>
<organism evidence="13 14">
    <name type="scientific">Anopheles dirus</name>
    <dbReference type="NCBI Taxonomy" id="7168"/>
    <lineage>
        <taxon>Eukaryota</taxon>
        <taxon>Metazoa</taxon>
        <taxon>Ecdysozoa</taxon>
        <taxon>Arthropoda</taxon>
        <taxon>Hexapoda</taxon>
        <taxon>Insecta</taxon>
        <taxon>Pterygota</taxon>
        <taxon>Neoptera</taxon>
        <taxon>Endopterygota</taxon>
        <taxon>Diptera</taxon>
        <taxon>Nematocera</taxon>
        <taxon>Culicoidea</taxon>
        <taxon>Culicidae</taxon>
        <taxon>Anophelinae</taxon>
        <taxon>Anopheles</taxon>
    </lineage>
</organism>
<dbReference type="Pfam" id="PF00096">
    <property type="entry name" value="zf-C2H2"/>
    <property type="match status" value="1"/>
</dbReference>
<dbReference type="SMART" id="SM00868">
    <property type="entry name" value="zf-AD"/>
    <property type="match status" value="1"/>
</dbReference>
<feature type="domain" description="C2H2-type" evidence="12">
    <location>
        <begin position="460"/>
        <end position="487"/>
    </location>
</feature>